<keyword evidence="3" id="KW-1185">Reference proteome</keyword>
<dbReference type="RefSeq" id="WP_189490573.1">
    <property type="nucleotide sequence ID" value="NZ_BMZG01000001.1"/>
</dbReference>
<proteinExistence type="predicted"/>
<dbReference type="PROSITE" id="PS51257">
    <property type="entry name" value="PROKAR_LIPOPROTEIN"/>
    <property type="match status" value="1"/>
</dbReference>
<name>A0A8J3CJN8_9BURK</name>
<protein>
    <recommendedName>
        <fullName evidence="4">Lipoprotein</fullName>
    </recommendedName>
</protein>
<reference evidence="2" key="2">
    <citation type="submission" date="2020-09" db="EMBL/GenBank/DDBJ databases">
        <authorList>
            <person name="Sun Q."/>
            <person name="Kim S."/>
        </authorList>
    </citation>
    <scope>NUCLEOTIDE SEQUENCE</scope>
    <source>
        <strain evidence="2">KCTC 32501</strain>
    </source>
</reference>
<feature type="chain" id="PRO_5035234626" description="Lipoprotein" evidence="1">
    <location>
        <begin position="22"/>
        <end position="147"/>
    </location>
</feature>
<sequence>MKRTINLTVFLLTLATLSACQTTTIGTNSKIYGKDTRDYQTAPVASCPKLVHITREYRERLPVTPDMVVSWSNENSAGAPRILLILNEKGVTAYNNMNRNGLAPVLLIGGHTIKPSTQPAITKGFLTLENLPTNWTEACTASLFSVS</sequence>
<dbReference type="Proteomes" id="UP000614287">
    <property type="component" value="Unassembled WGS sequence"/>
</dbReference>
<reference evidence="2" key="1">
    <citation type="journal article" date="2014" name="Int. J. Syst. Evol. Microbiol.">
        <title>Complete genome sequence of Corynebacterium casei LMG S-19264T (=DSM 44701T), isolated from a smear-ripened cheese.</title>
        <authorList>
            <consortium name="US DOE Joint Genome Institute (JGI-PGF)"/>
            <person name="Walter F."/>
            <person name="Albersmeier A."/>
            <person name="Kalinowski J."/>
            <person name="Ruckert C."/>
        </authorList>
    </citation>
    <scope>NUCLEOTIDE SEQUENCE</scope>
    <source>
        <strain evidence="2">KCTC 32501</strain>
    </source>
</reference>
<dbReference type="AlphaFoldDB" id="A0A8J3CJN8"/>
<evidence type="ECO:0000313" key="2">
    <source>
        <dbReference type="EMBL" id="GHA65594.1"/>
    </source>
</evidence>
<evidence type="ECO:0000256" key="1">
    <source>
        <dbReference type="SAM" id="SignalP"/>
    </source>
</evidence>
<gene>
    <name evidence="2" type="ORF">GCM10009007_02760</name>
</gene>
<organism evidence="2 3">
    <name type="scientific">Formosimonas limnophila</name>
    <dbReference type="NCBI Taxonomy" id="1384487"/>
    <lineage>
        <taxon>Bacteria</taxon>
        <taxon>Pseudomonadati</taxon>
        <taxon>Pseudomonadota</taxon>
        <taxon>Betaproteobacteria</taxon>
        <taxon>Burkholderiales</taxon>
        <taxon>Burkholderiaceae</taxon>
        <taxon>Formosimonas</taxon>
    </lineage>
</organism>
<evidence type="ECO:0000313" key="3">
    <source>
        <dbReference type="Proteomes" id="UP000614287"/>
    </source>
</evidence>
<keyword evidence="1" id="KW-0732">Signal</keyword>
<accession>A0A8J3CJN8</accession>
<feature type="signal peptide" evidence="1">
    <location>
        <begin position="1"/>
        <end position="21"/>
    </location>
</feature>
<evidence type="ECO:0008006" key="4">
    <source>
        <dbReference type="Google" id="ProtNLM"/>
    </source>
</evidence>
<dbReference type="EMBL" id="BMZG01000001">
    <property type="protein sequence ID" value="GHA65594.1"/>
    <property type="molecule type" value="Genomic_DNA"/>
</dbReference>
<comment type="caution">
    <text evidence="2">The sequence shown here is derived from an EMBL/GenBank/DDBJ whole genome shotgun (WGS) entry which is preliminary data.</text>
</comment>